<evidence type="ECO:0000313" key="1">
    <source>
        <dbReference type="EMBL" id="AXJ99437.1"/>
    </source>
</evidence>
<gene>
    <name evidence="1" type="ORF">PB24_4061</name>
</gene>
<protein>
    <submittedName>
        <fullName evidence="1">Uncharacterized protein</fullName>
    </submittedName>
</protein>
<reference evidence="1" key="1">
    <citation type="journal article" date="2018" name="Appl. Microbiol. Biotechnol.">
        <title>2,3-Butanediol production by the non-pathogenic bacterium Paenibacillus brasilensis.</title>
        <authorList>
            <person name="Dias B.D."/>
            <person name="Lima M.E."/>
            <person name="Vollu R.E."/>
            <person name="da Mota F.F."/>
            <person name="da Silva A.J."/>
            <person name="de Castro A.M."/>
            <person name="Freire D.M."/>
            <person name="Seldin L."/>
        </authorList>
    </citation>
    <scope>NUCLEOTIDE SEQUENCE</scope>
    <source>
        <strain evidence="1">PB24</strain>
    </source>
</reference>
<dbReference type="EMBL" id="MF996570">
    <property type="protein sequence ID" value="AXJ99437.1"/>
    <property type="molecule type" value="Genomic_DNA"/>
</dbReference>
<dbReference type="AlphaFoldDB" id="A0A3Q8GWY5"/>
<organism evidence="1">
    <name type="scientific">Paenibacillus brasilensis</name>
    <dbReference type="NCBI Taxonomy" id="128574"/>
    <lineage>
        <taxon>Bacteria</taxon>
        <taxon>Bacillati</taxon>
        <taxon>Bacillota</taxon>
        <taxon>Bacilli</taxon>
        <taxon>Bacillales</taxon>
        <taxon>Paenibacillaceae</taxon>
        <taxon>Paenibacillus</taxon>
    </lineage>
</organism>
<name>A0A3Q8GWY5_9BACL</name>
<sequence>MSRISRGYRLCTSKQAENEASKQTLMIEDTPLRLEGVSFLNIFF</sequence>
<accession>A0A3Q8GWY5</accession>
<proteinExistence type="predicted"/>